<comment type="caution">
    <text evidence="1">The sequence shown here is derived from an EMBL/GenBank/DDBJ whole genome shotgun (WGS) entry which is preliminary data.</text>
</comment>
<dbReference type="RefSeq" id="WP_111444685.1">
    <property type="nucleotide sequence ID" value="NZ_QKZK01000006.1"/>
</dbReference>
<evidence type="ECO:0000313" key="1">
    <source>
        <dbReference type="EMBL" id="PZX18577.1"/>
    </source>
</evidence>
<evidence type="ECO:0000313" key="2">
    <source>
        <dbReference type="Proteomes" id="UP000249239"/>
    </source>
</evidence>
<name>A0A2W7NKG1_9BACT</name>
<dbReference type="OrthoDB" id="9811073at2"/>
<proteinExistence type="predicted"/>
<dbReference type="InterPro" id="IPR050238">
    <property type="entry name" value="DNA_Rep/Repair_Clamp_Loader"/>
</dbReference>
<dbReference type="InterPro" id="IPR027417">
    <property type="entry name" value="P-loop_NTPase"/>
</dbReference>
<dbReference type="EMBL" id="QKZK01000006">
    <property type="protein sequence ID" value="PZX18577.1"/>
    <property type="molecule type" value="Genomic_DNA"/>
</dbReference>
<dbReference type="AlphaFoldDB" id="A0A2W7NKG1"/>
<dbReference type="Pfam" id="PF13177">
    <property type="entry name" value="DNA_pol3_delta2"/>
    <property type="match status" value="1"/>
</dbReference>
<accession>A0A2W7NKG1</accession>
<organism evidence="1 2">
    <name type="scientific">Breznakibacter xylanolyticus</name>
    <dbReference type="NCBI Taxonomy" id="990"/>
    <lineage>
        <taxon>Bacteria</taxon>
        <taxon>Pseudomonadati</taxon>
        <taxon>Bacteroidota</taxon>
        <taxon>Bacteroidia</taxon>
        <taxon>Marinilabiliales</taxon>
        <taxon>Marinilabiliaceae</taxon>
        <taxon>Breznakibacter</taxon>
    </lineage>
</organism>
<gene>
    <name evidence="1" type="ORF">LX69_00970</name>
</gene>
<dbReference type="Proteomes" id="UP000249239">
    <property type="component" value="Unassembled WGS sequence"/>
</dbReference>
<dbReference type="SUPFAM" id="SSF52540">
    <property type="entry name" value="P-loop containing nucleoside triphosphate hydrolases"/>
    <property type="match status" value="1"/>
</dbReference>
<dbReference type="GO" id="GO:0006261">
    <property type="term" value="P:DNA-templated DNA replication"/>
    <property type="evidence" value="ECO:0007669"/>
    <property type="project" value="TreeGrafter"/>
</dbReference>
<reference evidence="1 2" key="1">
    <citation type="submission" date="2018-06" db="EMBL/GenBank/DDBJ databases">
        <title>Genomic Encyclopedia of Archaeal and Bacterial Type Strains, Phase II (KMG-II): from individual species to whole genera.</title>
        <authorList>
            <person name="Goeker M."/>
        </authorList>
    </citation>
    <scope>NUCLEOTIDE SEQUENCE [LARGE SCALE GENOMIC DNA]</scope>
    <source>
        <strain evidence="1 2">DSM 6779</strain>
    </source>
</reference>
<sequence>MQFKQVIGQQPIKQQLIRMVHENRVSHALLFAGNPGTGKLAMALALAQYLNCTNKNDDDACGQCPSCRKMAKLIHPDLHFVFPVHKADNRELSDNFLPEWRKRVLQSPYFDLTQWMTDIGSEKAPGTIYTKESGEIVRKLSMKSYEAEYKTMIIWLPEKMRVEAANKLLKLIEEPPAKTIFLLVSNQPAEVLGTILSRSQQIRFPRLADKDLVQHLTSVDGISAEQASFAARLANGSYLAAREVIAQSDDQAYFFDRFIWMMRWAYQRKIFELLQWVDDLASQNKVKQKNFLDYAIRMIRENYVMNFGQADIVYLNSEENEFSQKFARFINDRTALPIMEEMSLAIAHLEQNGNAKIIFTDLVLKMIILLKE</sequence>
<keyword evidence="2" id="KW-1185">Reference proteome</keyword>
<dbReference type="PANTHER" id="PTHR11669:SF8">
    <property type="entry name" value="DNA POLYMERASE III SUBUNIT DELTA"/>
    <property type="match status" value="1"/>
</dbReference>
<dbReference type="Gene3D" id="3.40.50.300">
    <property type="entry name" value="P-loop containing nucleotide triphosphate hydrolases"/>
    <property type="match status" value="1"/>
</dbReference>
<dbReference type="NCBIfam" id="TIGR00678">
    <property type="entry name" value="holB"/>
    <property type="match status" value="1"/>
</dbReference>
<protein>
    <submittedName>
        <fullName evidence="1">DNA polymerase-3 subunit delta</fullName>
    </submittedName>
</protein>
<dbReference type="PANTHER" id="PTHR11669">
    <property type="entry name" value="REPLICATION FACTOR C / DNA POLYMERASE III GAMMA-TAU SUBUNIT"/>
    <property type="match status" value="1"/>
</dbReference>
<dbReference type="InterPro" id="IPR004622">
    <property type="entry name" value="DNA_pol_HolB"/>
</dbReference>
<dbReference type="GO" id="GO:0003887">
    <property type="term" value="F:DNA-directed DNA polymerase activity"/>
    <property type="evidence" value="ECO:0007669"/>
    <property type="project" value="InterPro"/>
</dbReference>
<dbReference type="GO" id="GO:0008408">
    <property type="term" value="F:3'-5' exonuclease activity"/>
    <property type="evidence" value="ECO:0007669"/>
    <property type="project" value="InterPro"/>
</dbReference>